<proteinExistence type="predicted"/>
<dbReference type="EMBL" id="LAZR01052300">
    <property type="protein sequence ID" value="KKK83275.1"/>
    <property type="molecule type" value="Genomic_DNA"/>
</dbReference>
<evidence type="ECO:0000313" key="1">
    <source>
        <dbReference type="EMBL" id="KKK83275.1"/>
    </source>
</evidence>
<dbReference type="AlphaFoldDB" id="A0A0F8ZBF4"/>
<protein>
    <submittedName>
        <fullName evidence="1">Uncharacterized protein</fullName>
    </submittedName>
</protein>
<gene>
    <name evidence="1" type="ORF">LCGC14_2795050</name>
</gene>
<accession>A0A0F8ZBF4</accession>
<comment type="caution">
    <text evidence="1">The sequence shown here is derived from an EMBL/GenBank/DDBJ whole genome shotgun (WGS) entry which is preliminary data.</text>
</comment>
<feature type="non-terminal residue" evidence="1">
    <location>
        <position position="1"/>
    </location>
</feature>
<organism evidence="1">
    <name type="scientific">marine sediment metagenome</name>
    <dbReference type="NCBI Taxonomy" id="412755"/>
    <lineage>
        <taxon>unclassified sequences</taxon>
        <taxon>metagenomes</taxon>
        <taxon>ecological metagenomes</taxon>
    </lineage>
</organism>
<reference evidence="1" key="1">
    <citation type="journal article" date="2015" name="Nature">
        <title>Complex archaea that bridge the gap between prokaryotes and eukaryotes.</title>
        <authorList>
            <person name="Spang A."/>
            <person name="Saw J.H."/>
            <person name="Jorgensen S.L."/>
            <person name="Zaremba-Niedzwiedzka K."/>
            <person name="Martijn J."/>
            <person name="Lind A.E."/>
            <person name="van Eijk R."/>
            <person name="Schleper C."/>
            <person name="Guy L."/>
            <person name="Ettema T.J."/>
        </authorList>
    </citation>
    <scope>NUCLEOTIDE SEQUENCE</scope>
</reference>
<sequence>VQISTGPDPVDTVCVQGQLVNGPSIEPTPIVQRVIVIGPNAATIGGTLVPSGLHCQEDEAIAFVGIPDTLVCQTIDDLPGNGS</sequence>
<name>A0A0F8ZBF4_9ZZZZ</name>